<dbReference type="AlphaFoldDB" id="G2LE58"/>
<proteinExistence type="predicted"/>
<dbReference type="RefSeq" id="WP_014098858.1">
    <property type="nucleotide sequence ID" value="NC_016024.1"/>
</dbReference>
<keyword evidence="3" id="KW-1185">Reference proteome</keyword>
<accession>G2LE58</accession>
<dbReference type="OrthoDB" id="265200at2"/>
<keyword evidence="1" id="KW-0812">Transmembrane</keyword>
<dbReference type="KEGG" id="ctm:Cabther_A0358"/>
<dbReference type="GO" id="GO:0004252">
    <property type="term" value="F:serine-type endopeptidase activity"/>
    <property type="evidence" value="ECO:0007669"/>
    <property type="project" value="InterPro"/>
</dbReference>
<sequence>MKIGNTASNLLVVSLTGAGKGRSLVLDKEAVTIGVGDGCDVVLDAPGVETAGAVAAIRRQAQRLELFVHDADHYSFRINDELHTPVDGTPIALTDGDVVAVEPRQVAAGCEPEKVLLKVVAKPQSDVPPAAGVLQFPEVDAGGQLHPRTATRFLKELVFALYAEMPAWVRAVALLLTVLIPLSVMSATVIVFVFLWNYAKLTEDLRSKNRDSGIQIDVLMEENEKLKNRLKDYEEAINFAPKIAASYRGGVCLIVGTYTYRDAQQRPLRYIDHSFDDSRALSADGKLNVSFEGTGNEFFEEFSGTGFVVAEGVILTNRHIAQPWWTDPTDKLITQLGGKPYIKEIQAYFPEHKTPFALKPVGFSQESDVALCTFNPGDARIPILPIEGFEEDETKPLPDITGQAILLMGFPNGVDVLVAQLTDGQLKRDLERRFRVSEKAILLAQRGELVPLVTQGHVTRLVAGRIVHDAATQEGGSGSPIFNSTGKVIGINAQVTVDEGGGQVPGNNLAVPIRAAFKLLRETGKPLG</sequence>
<evidence type="ECO:0000313" key="2">
    <source>
        <dbReference type="EMBL" id="AEP11120.1"/>
    </source>
</evidence>
<dbReference type="PRINTS" id="PR00834">
    <property type="entry name" value="PROTEASES2C"/>
</dbReference>
<dbReference type="Gene3D" id="2.60.200.20">
    <property type="match status" value="1"/>
</dbReference>
<dbReference type="CDD" id="cd00060">
    <property type="entry name" value="FHA"/>
    <property type="match status" value="1"/>
</dbReference>
<keyword evidence="1" id="KW-1133">Transmembrane helix</keyword>
<dbReference type="GO" id="GO:0006508">
    <property type="term" value="P:proteolysis"/>
    <property type="evidence" value="ECO:0007669"/>
    <property type="project" value="InterPro"/>
</dbReference>
<dbReference type="InterPro" id="IPR043504">
    <property type="entry name" value="Peptidase_S1_PA_chymotrypsin"/>
</dbReference>
<evidence type="ECO:0000313" key="3">
    <source>
        <dbReference type="Proteomes" id="UP000006791"/>
    </source>
</evidence>
<organism evidence="2 3">
    <name type="scientific">Chloracidobacterium thermophilum (strain B)</name>
    <dbReference type="NCBI Taxonomy" id="981222"/>
    <lineage>
        <taxon>Bacteria</taxon>
        <taxon>Pseudomonadati</taxon>
        <taxon>Acidobacteriota</taxon>
        <taxon>Terriglobia</taxon>
        <taxon>Terriglobales</taxon>
        <taxon>Acidobacteriaceae</taxon>
        <taxon>Chloracidobacterium</taxon>
    </lineage>
</organism>
<reference evidence="2 3" key="1">
    <citation type="journal article" date="2012" name="Environ. Microbiol.">
        <title>Complete genome of Candidatus Chloracidobacterium thermophilum, a chlorophyll-based photoheterotroph belonging to the phylum Acidobacteria.</title>
        <authorList>
            <person name="Garcia Costas A.M."/>
            <person name="Liu Z."/>
            <person name="Tomsho L.P."/>
            <person name="Schuster S.C."/>
            <person name="Ward D.M."/>
            <person name="Bryant D.A."/>
        </authorList>
    </citation>
    <scope>NUCLEOTIDE SEQUENCE [LARGE SCALE GENOMIC DNA]</scope>
    <source>
        <strain evidence="2 3">B</strain>
    </source>
</reference>
<dbReference type="Pfam" id="PF13365">
    <property type="entry name" value="Trypsin_2"/>
    <property type="match status" value="1"/>
</dbReference>
<evidence type="ECO:0000256" key="1">
    <source>
        <dbReference type="SAM" id="Phobius"/>
    </source>
</evidence>
<dbReference type="Gene3D" id="2.40.10.10">
    <property type="entry name" value="Trypsin-like serine proteases"/>
    <property type="match status" value="2"/>
</dbReference>
<dbReference type="Proteomes" id="UP000006791">
    <property type="component" value="Chromosome 1"/>
</dbReference>
<dbReference type="SUPFAM" id="SSF50494">
    <property type="entry name" value="Trypsin-like serine proteases"/>
    <property type="match status" value="1"/>
</dbReference>
<keyword evidence="1" id="KW-0472">Membrane</keyword>
<dbReference type="STRING" id="981222.Cabther_A0358"/>
<dbReference type="InterPro" id="IPR009003">
    <property type="entry name" value="Peptidase_S1_PA"/>
</dbReference>
<name>G2LE58_CHLTF</name>
<gene>
    <name evidence="2" type="ordered locus">Cabther_A0358</name>
</gene>
<feature type="transmembrane region" description="Helical" evidence="1">
    <location>
        <begin position="172"/>
        <end position="199"/>
    </location>
</feature>
<protein>
    <submittedName>
        <fullName evidence="2">Uncharacterized protein</fullName>
    </submittedName>
</protein>
<dbReference type="InterPro" id="IPR001940">
    <property type="entry name" value="Peptidase_S1C"/>
</dbReference>
<dbReference type="HOGENOM" id="CLU_515536_0_0_0"/>
<dbReference type="EMBL" id="CP002514">
    <property type="protein sequence ID" value="AEP11120.1"/>
    <property type="molecule type" value="Genomic_DNA"/>
</dbReference>